<evidence type="ECO:0000259" key="2">
    <source>
        <dbReference type="Pfam" id="PF07859"/>
    </source>
</evidence>
<organism evidence="3 4">
    <name type="scientific">Sesamum alatum</name>
    <dbReference type="NCBI Taxonomy" id="300844"/>
    <lineage>
        <taxon>Eukaryota</taxon>
        <taxon>Viridiplantae</taxon>
        <taxon>Streptophyta</taxon>
        <taxon>Embryophyta</taxon>
        <taxon>Tracheophyta</taxon>
        <taxon>Spermatophyta</taxon>
        <taxon>Magnoliopsida</taxon>
        <taxon>eudicotyledons</taxon>
        <taxon>Gunneridae</taxon>
        <taxon>Pentapetalae</taxon>
        <taxon>asterids</taxon>
        <taxon>lamiids</taxon>
        <taxon>Lamiales</taxon>
        <taxon>Pedaliaceae</taxon>
        <taxon>Sesamum</taxon>
    </lineage>
</organism>
<proteinExistence type="inferred from homology"/>
<keyword evidence="4" id="KW-1185">Reference proteome</keyword>
<dbReference type="EMBL" id="JACGWO010000003">
    <property type="protein sequence ID" value="KAK4431556.1"/>
    <property type="molecule type" value="Genomic_DNA"/>
</dbReference>
<reference evidence="3" key="2">
    <citation type="journal article" date="2024" name="Plant">
        <title>Genomic evolution and insights into agronomic trait innovations of Sesamum species.</title>
        <authorList>
            <person name="Miao H."/>
            <person name="Wang L."/>
            <person name="Qu L."/>
            <person name="Liu H."/>
            <person name="Sun Y."/>
            <person name="Le M."/>
            <person name="Wang Q."/>
            <person name="Wei S."/>
            <person name="Zheng Y."/>
            <person name="Lin W."/>
            <person name="Duan Y."/>
            <person name="Cao H."/>
            <person name="Xiong S."/>
            <person name="Wang X."/>
            <person name="Wei L."/>
            <person name="Li C."/>
            <person name="Ma Q."/>
            <person name="Ju M."/>
            <person name="Zhao R."/>
            <person name="Li G."/>
            <person name="Mu C."/>
            <person name="Tian Q."/>
            <person name="Mei H."/>
            <person name="Zhang T."/>
            <person name="Gao T."/>
            <person name="Zhang H."/>
        </authorList>
    </citation>
    <scope>NUCLEOTIDE SEQUENCE</scope>
    <source>
        <strain evidence="3">3651</strain>
    </source>
</reference>
<dbReference type="Proteomes" id="UP001293254">
    <property type="component" value="Unassembled WGS sequence"/>
</dbReference>
<evidence type="ECO:0000313" key="3">
    <source>
        <dbReference type="EMBL" id="KAK4431556.1"/>
    </source>
</evidence>
<dbReference type="PANTHER" id="PTHR23024:SF546">
    <property type="entry name" value="CARBOXYLESTERASE 120-RELATED"/>
    <property type="match status" value="1"/>
</dbReference>
<protein>
    <submittedName>
        <fullName evidence="3">Carboxylesterase 1</fullName>
    </submittedName>
</protein>
<dbReference type="Pfam" id="PF07859">
    <property type="entry name" value="Abhydrolase_3"/>
    <property type="match status" value="1"/>
</dbReference>
<evidence type="ECO:0000313" key="4">
    <source>
        <dbReference type="Proteomes" id="UP001293254"/>
    </source>
</evidence>
<comment type="caution">
    <text evidence="3">The sequence shown here is derived from an EMBL/GenBank/DDBJ whole genome shotgun (WGS) entry which is preliminary data.</text>
</comment>
<sequence length="324" mass="35683">MELPQIDPTADPYGYLGLIRNPDGSITRTLEFPQSSASSDAATPVLSKDIPINQETNTWARVYLPRRPESSAAPATKLPLLVYYHGGGFVLGSAATGFSHKLCCEIASEIPAVVVSVDYRLAPEHRLPAAYDDCMEALDWVRTTGDEWLTDFADFSKCFLMGTSAGGNIAYHVGLRAVACVDRLMPLKIRGLILHQPFYGGVERTPSEVRLVKDKVFPPCVADVMWDLGLPIGVDRDHEYSNPMTAVPSHDFEKMRDQGWRVLVTGCDGDPLVDRQIGLVKMLKEKGVDVVGEFSEGGFHGFELFDDSKAKILYTVVKNFLLSL</sequence>
<dbReference type="InterPro" id="IPR013094">
    <property type="entry name" value="AB_hydrolase_3"/>
</dbReference>
<gene>
    <name evidence="3" type="ORF">Salat_0917700</name>
</gene>
<accession>A0AAE2CR73</accession>
<dbReference type="SUPFAM" id="SSF53474">
    <property type="entry name" value="alpha/beta-Hydrolases"/>
    <property type="match status" value="1"/>
</dbReference>
<name>A0AAE2CR73_9LAMI</name>
<dbReference type="GO" id="GO:0016787">
    <property type="term" value="F:hydrolase activity"/>
    <property type="evidence" value="ECO:0007669"/>
    <property type="project" value="InterPro"/>
</dbReference>
<dbReference type="InterPro" id="IPR029058">
    <property type="entry name" value="AB_hydrolase_fold"/>
</dbReference>
<dbReference type="Gene3D" id="3.40.50.1820">
    <property type="entry name" value="alpha/beta hydrolase"/>
    <property type="match status" value="1"/>
</dbReference>
<feature type="domain" description="Alpha/beta hydrolase fold-3" evidence="2">
    <location>
        <begin position="81"/>
        <end position="303"/>
    </location>
</feature>
<dbReference type="AlphaFoldDB" id="A0AAE2CR73"/>
<dbReference type="InterPro" id="IPR050466">
    <property type="entry name" value="Carboxylest/Gibb_receptor"/>
</dbReference>
<evidence type="ECO:0000256" key="1">
    <source>
        <dbReference type="ARBA" id="ARBA00010515"/>
    </source>
</evidence>
<reference evidence="3" key="1">
    <citation type="submission" date="2020-06" db="EMBL/GenBank/DDBJ databases">
        <authorList>
            <person name="Li T."/>
            <person name="Hu X."/>
            <person name="Zhang T."/>
            <person name="Song X."/>
            <person name="Zhang H."/>
            <person name="Dai N."/>
            <person name="Sheng W."/>
            <person name="Hou X."/>
            <person name="Wei L."/>
        </authorList>
    </citation>
    <scope>NUCLEOTIDE SEQUENCE</scope>
    <source>
        <strain evidence="3">3651</strain>
        <tissue evidence="3">Leaf</tissue>
    </source>
</reference>
<dbReference type="PANTHER" id="PTHR23024">
    <property type="entry name" value="ARYLACETAMIDE DEACETYLASE"/>
    <property type="match status" value="1"/>
</dbReference>
<comment type="similarity">
    <text evidence="1">Belongs to the 'GDXG' lipolytic enzyme family.</text>
</comment>